<dbReference type="Pfam" id="PF11104">
    <property type="entry name" value="PilM_2"/>
    <property type="match status" value="1"/>
</dbReference>
<name>A0A917JXH5_9GAMM</name>
<reference evidence="2" key="1">
    <citation type="journal article" date="2014" name="Int. J. Syst. Evol. Microbiol.">
        <title>Complete genome sequence of Corynebacterium casei LMG S-19264T (=DSM 44701T), isolated from a smear-ripened cheese.</title>
        <authorList>
            <consortium name="US DOE Joint Genome Institute (JGI-PGF)"/>
            <person name="Walter F."/>
            <person name="Albersmeier A."/>
            <person name="Kalinowski J."/>
            <person name="Ruckert C."/>
        </authorList>
    </citation>
    <scope>NUCLEOTIDE SEQUENCE</scope>
    <source>
        <strain evidence="2">JCM 13919</strain>
    </source>
</reference>
<reference evidence="2" key="2">
    <citation type="submission" date="2020-09" db="EMBL/GenBank/DDBJ databases">
        <authorList>
            <person name="Sun Q."/>
            <person name="Ohkuma M."/>
        </authorList>
    </citation>
    <scope>NUCLEOTIDE SEQUENCE</scope>
    <source>
        <strain evidence="2">JCM 13919</strain>
    </source>
</reference>
<evidence type="ECO:0000313" key="2">
    <source>
        <dbReference type="EMBL" id="GGI91165.1"/>
    </source>
</evidence>
<evidence type="ECO:0000313" key="3">
    <source>
        <dbReference type="Proteomes" id="UP000630149"/>
    </source>
</evidence>
<dbReference type="PIRSF" id="PIRSF019169">
    <property type="entry name" value="PilM"/>
    <property type="match status" value="1"/>
</dbReference>
<dbReference type="NCBIfam" id="TIGR01175">
    <property type="entry name" value="pilM"/>
    <property type="match status" value="1"/>
</dbReference>
<sequence length="356" mass="39196">MFKLLSPRQRTILGVDISSTSVKIIELSSNGNQYSVEGYGAIKLPENAMEGPIVKDVDAVSNAIRSLLAQTRLSSRKVAVAVPDSLAISRTIQVHEGLSEDEIEELVIIEADKYIPYPIDEINIDFNVIGPSAKNTAMQDVLIVASRTENVSKRVETVSHAGLEAVIVDVESYAIERVAHLFAPDLPTEGENKVIAIIDVGAVYTHFFVLSGMKIIFSREEEFGGVRLIQAIMEKYGLGAEEAEKSLREGTLPSDYVDEVLQPFIELILLQIKRGLQVFFSSTHYTVVDYILLAGGVAKVPDLARLLQEHINIPTQIANPFKYMNVAKKINQDQLYKDSPTLLVACGLALRASEKK</sequence>
<dbReference type="RefSeq" id="WP_131777266.1">
    <property type="nucleotide sequence ID" value="NZ_BMOB01000010.1"/>
</dbReference>
<dbReference type="SMART" id="SM00842">
    <property type="entry name" value="FtsA"/>
    <property type="match status" value="1"/>
</dbReference>
<dbReference type="InterPro" id="IPR005883">
    <property type="entry name" value="PilM"/>
</dbReference>
<organism evidence="2 3">
    <name type="scientific">Legionella impletisoli</name>
    <dbReference type="NCBI Taxonomy" id="343510"/>
    <lineage>
        <taxon>Bacteria</taxon>
        <taxon>Pseudomonadati</taxon>
        <taxon>Pseudomonadota</taxon>
        <taxon>Gammaproteobacteria</taxon>
        <taxon>Legionellales</taxon>
        <taxon>Legionellaceae</taxon>
        <taxon>Legionella</taxon>
    </lineage>
</organism>
<protein>
    <submittedName>
        <fullName evidence="2">Pilus assembly protein PilM</fullName>
    </submittedName>
</protein>
<dbReference type="InterPro" id="IPR043129">
    <property type="entry name" value="ATPase_NBD"/>
</dbReference>
<dbReference type="AlphaFoldDB" id="A0A917JXH5"/>
<dbReference type="Gene3D" id="3.30.1490.300">
    <property type="match status" value="1"/>
</dbReference>
<dbReference type="GO" id="GO:0051301">
    <property type="term" value="P:cell division"/>
    <property type="evidence" value="ECO:0007669"/>
    <property type="project" value="InterPro"/>
</dbReference>
<dbReference type="SUPFAM" id="SSF53067">
    <property type="entry name" value="Actin-like ATPase domain"/>
    <property type="match status" value="2"/>
</dbReference>
<accession>A0A917JXH5</accession>
<comment type="caution">
    <text evidence="2">The sequence shown here is derived from an EMBL/GenBank/DDBJ whole genome shotgun (WGS) entry which is preliminary data.</text>
</comment>
<evidence type="ECO:0000259" key="1">
    <source>
        <dbReference type="SMART" id="SM00842"/>
    </source>
</evidence>
<dbReference type="EMBL" id="BMOB01000010">
    <property type="protein sequence ID" value="GGI91165.1"/>
    <property type="molecule type" value="Genomic_DNA"/>
</dbReference>
<dbReference type="InterPro" id="IPR003494">
    <property type="entry name" value="SHS2_FtsA"/>
</dbReference>
<gene>
    <name evidence="2" type="primary">pilM</name>
    <name evidence="2" type="ORF">GCM10007966_19800</name>
</gene>
<dbReference type="PANTHER" id="PTHR32432">
    <property type="entry name" value="CELL DIVISION PROTEIN FTSA-RELATED"/>
    <property type="match status" value="1"/>
</dbReference>
<proteinExistence type="predicted"/>
<dbReference type="InterPro" id="IPR050696">
    <property type="entry name" value="FtsA/MreB"/>
</dbReference>
<keyword evidence="3" id="KW-1185">Reference proteome</keyword>
<dbReference type="PANTHER" id="PTHR32432:SF3">
    <property type="entry name" value="ETHANOLAMINE UTILIZATION PROTEIN EUTJ"/>
    <property type="match status" value="1"/>
</dbReference>
<feature type="domain" description="SHS2" evidence="1">
    <location>
        <begin position="12"/>
        <end position="179"/>
    </location>
</feature>
<dbReference type="Proteomes" id="UP000630149">
    <property type="component" value="Unassembled WGS sequence"/>
</dbReference>
<dbReference type="OrthoDB" id="9773403at2"/>
<dbReference type="CDD" id="cd24049">
    <property type="entry name" value="ASKHA_NBD_PilM"/>
    <property type="match status" value="1"/>
</dbReference>
<dbReference type="Gene3D" id="3.30.420.40">
    <property type="match status" value="2"/>
</dbReference>